<evidence type="ECO:0000256" key="17">
    <source>
        <dbReference type="ARBA" id="ARBA00023264"/>
    </source>
</evidence>
<feature type="transmembrane region" description="Helical" evidence="19">
    <location>
        <begin position="88"/>
        <end position="108"/>
    </location>
</feature>
<comment type="pathway">
    <text evidence="3 18">Phospholipid metabolism; CDP-diacylglycerol biosynthesis; CDP-diacylglycerol from sn-glycerol 3-phosphate: step 3/3.</text>
</comment>
<gene>
    <name evidence="20" type="ORF">MMSR116_12510</name>
</gene>
<evidence type="ECO:0000256" key="16">
    <source>
        <dbReference type="ARBA" id="ARBA00023209"/>
    </source>
</evidence>
<accession>A0A6B9FNG8</accession>
<dbReference type="EC" id="2.7.7.41" evidence="6 18"/>
<keyword evidence="12 18" id="KW-0548">Nucleotidyltransferase</keyword>
<keyword evidence="10 18" id="KW-0808">Transferase</keyword>
<keyword evidence="13 19" id="KW-1133">Transmembrane helix</keyword>
<evidence type="ECO:0000256" key="9">
    <source>
        <dbReference type="ARBA" id="ARBA00022516"/>
    </source>
</evidence>
<dbReference type="KEGG" id="mmes:MMSR116_12510"/>
<reference evidence="20 21" key="1">
    <citation type="journal article" date="2012" name="Genet. Mol. Biol.">
        <title>Analysis of 16S rRNA and mxaF genes revealing insights into Methylobacterium niche-specific plant association.</title>
        <authorList>
            <person name="Dourado M.N."/>
            <person name="Andreote F.D."/>
            <person name="Dini-Andreote F."/>
            <person name="Conti R."/>
            <person name="Araujo J.M."/>
            <person name="Araujo W.L."/>
        </authorList>
    </citation>
    <scope>NUCLEOTIDE SEQUENCE [LARGE SCALE GENOMIC DNA]</scope>
    <source>
        <strain evidence="20 21">SR1.6/6</strain>
    </source>
</reference>
<comment type="catalytic activity">
    <reaction evidence="1 18">
        <text>a 1,2-diacyl-sn-glycero-3-phosphate + CTP + H(+) = a CDP-1,2-diacyl-sn-glycerol + diphosphate</text>
        <dbReference type="Rhea" id="RHEA:16229"/>
        <dbReference type="ChEBI" id="CHEBI:15378"/>
        <dbReference type="ChEBI" id="CHEBI:33019"/>
        <dbReference type="ChEBI" id="CHEBI:37563"/>
        <dbReference type="ChEBI" id="CHEBI:58332"/>
        <dbReference type="ChEBI" id="CHEBI:58608"/>
        <dbReference type="EC" id="2.7.7.41"/>
    </reaction>
</comment>
<feature type="transmembrane region" description="Helical" evidence="19">
    <location>
        <begin position="115"/>
        <end position="134"/>
    </location>
</feature>
<evidence type="ECO:0000256" key="14">
    <source>
        <dbReference type="ARBA" id="ARBA00023098"/>
    </source>
</evidence>
<feature type="transmembrane region" description="Helical" evidence="19">
    <location>
        <begin position="183"/>
        <end position="202"/>
    </location>
</feature>
<keyword evidence="17" id="KW-1208">Phospholipid metabolism</keyword>
<evidence type="ECO:0000313" key="21">
    <source>
        <dbReference type="Proteomes" id="UP000012488"/>
    </source>
</evidence>
<feature type="transmembrane region" description="Helical" evidence="19">
    <location>
        <begin position="140"/>
        <end position="162"/>
    </location>
</feature>
<keyword evidence="8" id="KW-1003">Cell membrane</keyword>
<evidence type="ECO:0000256" key="4">
    <source>
        <dbReference type="ARBA" id="ARBA00005189"/>
    </source>
</evidence>
<dbReference type="RefSeq" id="WP_158168872.1">
    <property type="nucleotide sequence ID" value="NZ_CP043538.1"/>
</dbReference>
<keyword evidence="11 18" id="KW-0812">Transmembrane</keyword>
<dbReference type="OrthoDB" id="9799199at2"/>
<dbReference type="PROSITE" id="PS01315">
    <property type="entry name" value="CDS"/>
    <property type="match status" value="1"/>
</dbReference>
<evidence type="ECO:0000256" key="8">
    <source>
        <dbReference type="ARBA" id="ARBA00022475"/>
    </source>
</evidence>
<evidence type="ECO:0000256" key="19">
    <source>
        <dbReference type="SAM" id="Phobius"/>
    </source>
</evidence>
<proteinExistence type="inferred from homology"/>
<dbReference type="PANTHER" id="PTHR46382:SF1">
    <property type="entry name" value="PHOSPHATIDATE CYTIDYLYLTRANSFERASE"/>
    <property type="match status" value="1"/>
</dbReference>
<feature type="transmembrane region" description="Helical" evidence="19">
    <location>
        <begin position="17"/>
        <end position="37"/>
    </location>
</feature>
<organism evidence="20 21">
    <name type="scientific">Methylobacterium mesophilicum SR1.6/6</name>
    <dbReference type="NCBI Taxonomy" id="908290"/>
    <lineage>
        <taxon>Bacteria</taxon>
        <taxon>Pseudomonadati</taxon>
        <taxon>Pseudomonadota</taxon>
        <taxon>Alphaproteobacteria</taxon>
        <taxon>Hyphomicrobiales</taxon>
        <taxon>Methylobacteriaceae</taxon>
        <taxon>Methylobacterium</taxon>
    </lineage>
</organism>
<dbReference type="Pfam" id="PF01148">
    <property type="entry name" value="CTP_transf_1"/>
    <property type="match status" value="1"/>
</dbReference>
<comment type="subcellular location">
    <subcellularLocation>
        <location evidence="2">Cell membrane</location>
        <topology evidence="2">Multi-pass membrane protein</topology>
    </subcellularLocation>
</comment>
<evidence type="ECO:0000256" key="13">
    <source>
        <dbReference type="ARBA" id="ARBA00022989"/>
    </source>
</evidence>
<dbReference type="GO" id="GO:0016024">
    <property type="term" value="P:CDP-diacylglycerol biosynthetic process"/>
    <property type="evidence" value="ECO:0007669"/>
    <property type="project" value="UniProtKB-UniPathway"/>
</dbReference>
<dbReference type="InterPro" id="IPR000374">
    <property type="entry name" value="PC_trans"/>
</dbReference>
<keyword evidence="15 19" id="KW-0472">Membrane</keyword>
<evidence type="ECO:0000256" key="7">
    <source>
        <dbReference type="ARBA" id="ARBA00019373"/>
    </source>
</evidence>
<dbReference type="PANTHER" id="PTHR46382">
    <property type="entry name" value="PHOSPHATIDATE CYTIDYLYLTRANSFERASE"/>
    <property type="match status" value="1"/>
</dbReference>
<protein>
    <recommendedName>
        <fullName evidence="7 18">Phosphatidate cytidylyltransferase</fullName>
        <ecNumber evidence="6 18">2.7.7.41</ecNumber>
    </recommendedName>
</protein>
<evidence type="ECO:0000313" key="20">
    <source>
        <dbReference type="EMBL" id="QGY02605.1"/>
    </source>
</evidence>
<evidence type="ECO:0000256" key="3">
    <source>
        <dbReference type="ARBA" id="ARBA00005119"/>
    </source>
</evidence>
<evidence type="ECO:0000256" key="10">
    <source>
        <dbReference type="ARBA" id="ARBA00022679"/>
    </source>
</evidence>
<dbReference type="Proteomes" id="UP000012488">
    <property type="component" value="Chromosome"/>
</dbReference>
<evidence type="ECO:0000256" key="6">
    <source>
        <dbReference type="ARBA" id="ARBA00012487"/>
    </source>
</evidence>
<evidence type="ECO:0000256" key="2">
    <source>
        <dbReference type="ARBA" id="ARBA00004651"/>
    </source>
</evidence>
<comment type="similarity">
    <text evidence="5 18">Belongs to the CDS family.</text>
</comment>
<dbReference type="AlphaFoldDB" id="A0A6B9FNG8"/>
<dbReference type="UniPathway" id="UPA00557">
    <property type="reaction ID" value="UER00614"/>
</dbReference>
<evidence type="ECO:0000256" key="1">
    <source>
        <dbReference type="ARBA" id="ARBA00001698"/>
    </source>
</evidence>
<evidence type="ECO:0000256" key="18">
    <source>
        <dbReference type="RuleBase" id="RU003938"/>
    </source>
</evidence>
<evidence type="ECO:0000256" key="5">
    <source>
        <dbReference type="ARBA" id="ARBA00010185"/>
    </source>
</evidence>
<evidence type="ECO:0000256" key="11">
    <source>
        <dbReference type="ARBA" id="ARBA00022692"/>
    </source>
</evidence>
<comment type="pathway">
    <text evidence="4">Lipid metabolism.</text>
</comment>
<feature type="transmembrane region" description="Helical" evidence="19">
    <location>
        <begin position="264"/>
        <end position="282"/>
    </location>
</feature>
<dbReference type="GO" id="GO:0005886">
    <property type="term" value="C:plasma membrane"/>
    <property type="evidence" value="ECO:0007669"/>
    <property type="project" value="UniProtKB-SubCell"/>
</dbReference>
<dbReference type="EMBL" id="CP043538">
    <property type="protein sequence ID" value="QGY02605.1"/>
    <property type="molecule type" value="Genomic_DNA"/>
</dbReference>
<keyword evidence="16" id="KW-0594">Phospholipid biosynthesis</keyword>
<sequence length="293" mass="29408">MTAAAAPAARPSGRRELWLRVASGVVLGAGVLAALIYGGWPFAGIWLAAGIIGFAEWMVMSRTEPREVLIALGAATLGALLLCQRGGAPASACVAVLLLGAAASATVARTGRGRLRAFVGVLGAAAIAAVPVALRDDPTIGLVGPAWMFAVVWSTDIAAYFAGRKIGGPKLMPRVSPNKTWSGALGGLVGAVAAGTLVPVVADLAGMTLPSAASLPVVAGASALASVLSQAGDLIESGLKRHYGVKDSGKIIPGHGGVMDRLDGFFAVAVLAAVYLALRGGGSDRVTMRELNP</sequence>
<name>A0A6B9FNG8_9HYPH</name>
<evidence type="ECO:0000256" key="15">
    <source>
        <dbReference type="ARBA" id="ARBA00023136"/>
    </source>
</evidence>
<reference evidence="20 21" key="2">
    <citation type="journal article" date="2013" name="Genome Announc.">
        <title>Draft Genome Sequence of Methylobacterium mesophilicum Strain SR1.6/6, Isolated from Citrus sinensis.</title>
        <authorList>
            <person name="Marinho Almeida D."/>
            <person name="Dini-Andreote F."/>
            <person name="Camargo Neves A.A."/>
            <person name="Juca Ramos R.T."/>
            <person name="Andreote F.D."/>
            <person name="Carneiro A.R."/>
            <person name="Oliveira de Souza Lima A."/>
            <person name="Caracciolo Gomes de Sa P.H."/>
            <person name="Ribeiro Barbosa M.S."/>
            <person name="Araujo W.L."/>
            <person name="Silva A."/>
        </authorList>
    </citation>
    <scope>NUCLEOTIDE SEQUENCE [LARGE SCALE GENOMIC DNA]</scope>
    <source>
        <strain evidence="20 21">SR1.6/6</strain>
    </source>
</reference>
<keyword evidence="9" id="KW-0444">Lipid biosynthesis</keyword>
<dbReference type="GO" id="GO:0004605">
    <property type="term" value="F:phosphatidate cytidylyltransferase activity"/>
    <property type="evidence" value="ECO:0007669"/>
    <property type="project" value="UniProtKB-EC"/>
</dbReference>
<keyword evidence="14" id="KW-0443">Lipid metabolism</keyword>
<evidence type="ECO:0000256" key="12">
    <source>
        <dbReference type="ARBA" id="ARBA00022695"/>
    </source>
</evidence>